<organism evidence="3 4">
    <name type="scientific">Flavivirga jejuensis</name>
    <dbReference type="NCBI Taxonomy" id="870487"/>
    <lineage>
        <taxon>Bacteria</taxon>
        <taxon>Pseudomonadati</taxon>
        <taxon>Bacteroidota</taxon>
        <taxon>Flavobacteriia</taxon>
        <taxon>Flavobacteriales</taxon>
        <taxon>Flavobacteriaceae</taxon>
        <taxon>Flavivirga</taxon>
    </lineage>
</organism>
<keyword evidence="1" id="KW-0175">Coiled coil</keyword>
<dbReference type="Proteomes" id="UP001176806">
    <property type="component" value="Unassembled WGS sequence"/>
</dbReference>
<evidence type="ECO:0000313" key="4">
    <source>
        <dbReference type="Proteomes" id="UP001176806"/>
    </source>
</evidence>
<name>A0ABT8WRR1_9FLAO</name>
<accession>A0ABT8WRR1</accession>
<keyword evidence="2" id="KW-0812">Transmembrane</keyword>
<keyword evidence="2" id="KW-1133">Transmembrane helix</keyword>
<reference evidence="3" key="1">
    <citation type="submission" date="2023-07" db="EMBL/GenBank/DDBJ databases">
        <title>Two novel species in the genus Flavivirga.</title>
        <authorList>
            <person name="Kwon K."/>
        </authorList>
    </citation>
    <scope>NUCLEOTIDE SEQUENCE</scope>
    <source>
        <strain evidence="3">KACC 14158</strain>
    </source>
</reference>
<dbReference type="EMBL" id="JAUOEL010000005">
    <property type="protein sequence ID" value="MDO5975596.1"/>
    <property type="molecule type" value="Genomic_DNA"/>
</dbReference>
<proteinExistence type="predicted"/>
<feature type="transmembrane region" description="Helical" evidence="2">
    <location>
        <begin position="7"/>
        <end position="24"/>
    </location>
</feature>
<evidence type="ECO:0000313" key="3">
    <source>
        <dbReference type="EMBL" id="MDO5975596.1"/>
    </source>
</evidence>
<comment type="caution">
    <text evidence="3">The sequence shown here is derived from an EMBL/GenBank/DDBJ whole genome shotgun (WGS) entry which is preliminary data.</text>
</comment>
<evidence type="ECO:0000256" key="1">
    <source>
        <dbReference type="SAM" id="Coils"/>
    </source>
</evidence>
<protein>
    <submittedName>
        <fullName evidence="3">Uncharacterized protein</fullName>
    </submittedName>
</protein>
<keyword evidence="2" id="KW-0472">Membrane</keyword>
<feature type="transmembrane region" description="Helical" evidence="2">
    <location>
        <begin position="225"/>
        <end position="243"/>
    </location>
</feature>
<sequence length="248" mass="28548">MKNKKLTTIIYIILGTITGLLISWKSTSIYLIMLFVVLPICGGLITYKYFSHRKMFWYLISAFSIGDIVGLLILTELLEEFFVISWDDDLLLTILGIIFIISKLLLFVLISYFLLRVSGLISSKAKTKFTNKEEEEKLKINVTENTNSELDRLISNIEDQSGQIQNILKSLKKEAENKNEEIKRLKLAEIELKKRVSDYEELSSFSEEKLEIISKQLNKDKYKDYVMGFVIGCASSFIMTLIIKKLGL</sequence>
<gene>
    <name evidence="3" type="ORF">Q4Q40_15490</name>
</gene>
<dbReference type="RefSeq" id="WP_303302804.1">
    <property type="nucleotide sequence ID" value="NZ_BAABDA010000050.1"/>
</dbReference>
<feature type="transmembrane region" description="Helical" evidence="2">
    <location>
        <begin position="57"/>
        <end position="78"/>
    </location>
</feature>
<feature type="transmembrane region" description="Helical" evidence="2">
    <location>
        <begin position="90"/>
        <end position="115"/>
    </location>
</feature>
<feature type="transmembrane region" description="Helical" evidence="2">
    <location>
        <begin position="30"/>
        <end position="50"/>
    </location>
</feature>
<evidence type="ECO:0000256" key="2">
    <source>
        <dbReference type="SAM" id="Phobius"/>
    </source>
</evidence>
<feature type="coiled-coil region" evidence="1">
    <location>
        <begin position="140"/>
        <end position="202"/>
    </location>
</feature>
<keyword evidence="4" id="KW-1185">Reference proteome</keyword>